<gene>
    <name evidence="1" type="ORF">CKALI_02500</name>
</gene>
<reference evidence="2" key="1">
    <citation type="submission" date="2019-11" db="EMBL/GenBank/DDBJ databases">
        <title>Complete genome sequence of Corynebacterium kalinowskii 1959, a novel Corynebacterium species isolated from soil of a small paddock in Vilsendorf, Germany.</title>
        <authorList>
            <person name="Schaffert L."/>
            <person name="Ruwe M."/>
            <person name="Milse J."/>
            <person name="Hanuschka K."/>
            <person name="Ortseifen V."/>
            <person name="Droste J."/>
            <person name="Brandt D."/>
            <person name="Schlueter L."/>
            <person name="Kutter Y."/>
            <person name="Vinke S."/>
            <person name="Viehoefer P."/>
            <person name="Jacob L."/>
            <person name="Luebke N.-C."/>
            <person name="Schulte-Berndt E."/>
            <person name="Hain C."/>
            <person name="Linder M."/>
            <person name="Schmidt P."/>
            <person name="Wollenschlaeger L."/>
            <person name="Luttermann T."/>
            <person name="Thieme E."/>
            <person name="Hassa J."/>
            <person name="Haak M."/>
            <person name="Wittchen M."/>
            <person name="Mentz A."/>
            <person name="Persicke M."/>
            <person name="Busche T."/>
            <person name="Ruckert C."/>
        </authorList>
    </citation>
    <scope>NUCLEOTIDE SEQUENCE [LARGE SCALE GENOMIC DNA]</scope>
    <source>
        <strain evidence="2">1959</strain>
    </source>
</reference>
<organism evidence="1 2">
    <name type="scientific">Corynebacterium kalinowskii</name>
    <dbReference type="NCBI Taxonomy" id="2675216"/>
    <lineage>
        <taxon>Bacteria</taxon>
        <taxon>Bacillati</taxon>
        <taxon>Actinomycetota</taxon>
        <taxon>Actinomycetes</taxon>
        <taxon>Mycobacteriales</taxon>
        <taxon>Corynebacteriaceae</taxon>
        <taxon>Corynebacterium</taxon>
    </lineage>
</organism>
<keyword evidence="2" id="KW-1185">Reference proteome</keyword>
<accession>A0A6B8VE95</accession>
<proteinExistence type="predicted"/>
<dbReference type="Proteomes" id="UP000427071">
    <property type="component" value="Chromosome"/>
</dbReference>
<sequence length="37" mass="4366">MWFLGYSVLVSVIAVSAIEVKFIERVYERDESIRRFG</sequence>
<evidence type="ECO:0000313" key="2">
    <source>
        <dbReference type="Proteomes" id="UP000427071"/>
    </source>
</evidence>
<dbReference type="KEGG" id="ckw:CKALI_02500"/>
<protein>
    <submittedName>
        <fullName evidence="1">Uncharacterized protein</fullName>
    </submittedName>
</protein>
<name>A0A6B8VE95_9CORY</name>
<evidence type="ECO:0000313" key="1">
    <source>
        <dbReference type="EMBL" id="QGU01389.1"/>
    </source>
</evidence>
<dbReference type="AlphaFoldDB" id="A0A6B8VE95"/>
<dbReference type="EMBL" id="CP046452">
    <property type="protein sequence ID" value="QGU01389.1"/>
    <property type="molecule type" value="Genomic_DNA"/>
</dbReference>